<dbReference type="EMBL" id="JAVDUI010000001">
    <property type="protein sequence ID" value="MDR6892190.1"/>
    <property type="molecule type" value="Genomic_DNA"/>
</dbReference>
<organism evidence="3 4">
    <name type="scientific">Falsarthrobacter nasiphocae</name>
    <dbReference type="NCBI Taxonomy" id="189863"/>
    <lineage>
        <taxon>Bacteria</taxon>
        <taxon>Bacillati</taxon>
        <taxon>Actinomycetota</taxon>
        <taxon>Actinomycetes</taxon>
        <taxon>Micrococcales</taxon>
        <taxon>Micrococcaceae</taxon>
        <taxon>Falsarthrobacter</taxon>
    </lineage>
</organism>
<dbReference type="RefSeq" id="WP_309850846.1">
    <property type="nucleotide sequence ID" value="NZ_BAAAIU010000005.1"/>
</dbReference>
<sequence>MTNLCVVELTYVQGPEAADRHMEAHREFLRGGYEDGLFVASGRKVPRTGGVILARGSREVILERLALDPFSVHGVAEYAVTEFVPTMTSDELRGLRAEG</sequence>
<evidence type="ECO:0000313" key="3">
    <source>
        <dbReference type="EMBL" id="MDR6892190.1"/>
    </source>
</evidence>
<evidence type="ECO:0000313" key="4">
    <source>
        <dbReference type="Proteomes" id="UP001247307"/>
    </source>
</evidence>
<dbReference type="PANTHER" id="PTHR37828:SF1">
    <property type="entry name" value="YCII-RELATED DOMAIN-CONTAINING PROTEIN"/>
    <property type="match status" value="1"/>
</dbReference>
<comment type="similarity">
    <text evidence="1">Belongs to the YciI family.</text>
</comment>
<dbReference type="Pfam" id="PF03795">
    <property type="entry name" value="YCII"/>
    <property type="match status" value="1"/>
</dbReference>
<protein>
    <submittedName>
        <fullName evidence="3">Uncharacterized protein YciI</fullName>
    </submittedName>
</protein>
<keyword evidence="4" id="KW-1185">Reference proteome</keyword>
<proteinExistence type="inferred from homology"/>
<dbReference type="InterPro" id="IPR005545">
    <property type="entry name" value="YCII"/>
</dbReference>
<dbReference type="Proteomes" id="UP001247307">
    <property type="component" value="Unassembled WGS sequence"/>
</dbReference>
<accession>A0AAE3YHB0</accession>
<feature type="domain" description="YCII-related" evidence="2">
    <location>
        <begin position="16"/>
        <end position="83"/>
    </location>
</feature>
<dbReference type="PANTHER" id="PTHR37828">
    <property type="entry name" value="GSR2449 PROTEIN"/>
    <property type="match status" value="1"/>
</dbReference>
<dbReference type="InterPro" id="IPR011008">
    <property type="entry name" value="Dimeric_a/b-barrel"/>
</dbReference>
<evidence type="ECO:0000259" key="2">
    <source>
        <dbReference type="Pfam" id="PF03795"/>
    </source>
</evidence>
<gene>
    <name evidence="3" type="ORF">J2S35_001130</name>
</gene>
<dbReference type="AlphaFoldDB" id="A0AAE3YHB0"/>
<comment type="caution">
    <text evidence="3">The sequence shown here is derived from an EMBL/GenBank/DDBJ whole genome shotgun (WGS) entry which is preliminary data.</text>
</comment>
<reference evidence="3" key="1">
    <citation type="submission" date="2023-07" db="EMBL/GenBank/DDBJ databases">
        <title>Sequencing the genomes of 1000 actinobacteria strains.</title>
        <authorList>
            <person name="Klenk H.-P."/>
        </authorList>
    </citation>
    <scope>NUCLEOTIDE SEQUENCE</scope>
    <source>
        <strain evidence="3">DSM 13988</strain>
    </source>
</reference>
<evidence type="ECO:0000256" key="1">
    <source>
        <dbReference type="ARBA" id="ARBA00007689"/>
    </source>
</evidence>
<dbReference type="SUPFAM" id="SSF54909">
    <property type="entry name" value="Dimeric alpha+beta barrel"/>
    <property type="match status" value="1"/>
</dbReference>
<name>A0AAE3YHB0_9MICC</name>